<reference evidence="7 8" key="1">
    <citation type="submission" date="2018-03" db="EMBL/GenBank/DDBJ databases">
        <title>The draft genome of Sphingosinicella sp. GL-C-18.</title>
        <authorList>
            <person name="Liu L."/>
            <person name="Li L."/>
            <person name="Liang L."/>
            <person name="Zhang X."/>
            <person name="Wang T."/>
        </authorList>
    </citation>
    <scope>NUCLEOTIDE SEQUENCE [LARGE SCALE GENOMIC DNA]</scope>
    <source>
        <strain evidence="7 8">GL-C-18</strain>
    </source>
</reference>
<keyword evidence="8" id="KW-1185">Reference proteome</keyword>
<feature type="domain" description="Glycoside hydrolase family 3 N-terminal" evidence="4">
    <location>
        <begin position="91"/>
        <end position="414"/>
    </location>
</feature>
<evidence type="ECO:0000259" key="6">
    <source>
        <dbReference type="Pfam" id="PF18559"/>
    </source>
</evidence>
<dbReference type="Pfam" id="PF18559">
    <property type="entry name" value="Exop_C"/>
    <property type="match status" value="1"/>
</dbReference>
<comment type="caution">
    <text evidence="7">The sequence shown here is derived from an EMBL/GenBank/DDBJ whole genome shotgun (WGS) entry which is preliminary data.</text>
</comment>
<dbReference type="SUPFAM" id="SSF52279">
    <property type="entry name" value="Beta-D-glucan exohydrolase, C-terminal domain"/>
    <property type="match status" value="1"/>
</dbReference>
<feature type="chain" id="PRO_5015159471" evidence="3">
    <location>
        <begin position="33"/>
        <end position="867"/>
    </location>
</feature>
<proteinExistence type="predicted"/>
<dbReference type="InterPro" id="IPR051915">
    <property type="entry name" value="Cellulose_Degrad_GH3"/>
</dbReference>
<dbReference type="GO" id="GO:0009251">
    <property type="term" value="P:glucan catabolic process"/>
    <property type="evidence" value="ECO:0007669"/>
    <property type="project" value="TreeGrafter"/>
</dbReference>
<keyword evidence="3" id="KW-0732">Signal</keyword>
<accession>A0A2P7QKD4</accession>
<dbReference type="Gene3D" id="3.40.50.1700">
    <property type="entry name" value="Glycoside hydrolase family 3 C-terminal domain"/>
    <property type="match status" value="1"/>
</dbReference>
<dbReference type="PROSITE" id="PS51257">
    <property type="entry name" value="PROKAR_LIPOPROTEIN"/>
    <property type="match status" value="1"/>
</dbReference>
<feature type="domain" description="Glycoside hydrolase family 3 C-terminal" evidence="5">
    <location>
        <begin position="455"/>
        <end position="669"/>
    </location>
</feature>
<dbReference type="RefSeq" id="WP_106514506.1">
    <property type="nucleotide sequence ID" value="NZ_PXYI01000006.1"/>
</dbReference>
<dbReference type="EMBL" id="PXYI01000006">
    <property type="protein sequence ID" value="PSJ38437.1"/>
    <property type="molecule type" value="Genomic_DNA"/>
</dbReference>
<evidence type="ECO:0000259" key="5">
    <source>
        <dbReference type="Pfam" id="PF01915"/>
    </source>
</evidence>
<feature type="region of interest" description="Disordered" evidence="2">
    <location>
        <begin position="40"/>
        <end position="72"/>
    </location>
</feature>
<evidence type="ECO:0000256" key="2">
    <source>
        <dbReference type="SAM" id="MobiDB-lite"/>
    </source>
</evidence>
<dbReference type="InterPro" id="IPR017853">
    <property type="entry name" value="GH"/>
</dbReference>
<dbReference type="Gene3D" id="2.60.120.430">
    <property type="entry name" value="Galactose-binding lectin"/>
    <property type="match status" value="1"/>
</dbReference>
<evidence type="ECO:0000256" key="3">
    <source>
        <dbReference type="SAM" id="SignalP"/>
    </source>
</evidence>
<dbReference type="InterPro" id="IPR041443">
    <property type="entry name" value="Exop_C"/>
</dbReference>
<keyword evidence="1 7" id="KW-0378">Hydrolase</keyword>
<evidence type="ECO:0000259" key="4">
    <source>
        <dbReference type="Pfam" id="PF00933"/>
    </source>
</evidence>
<dbReference type="PANTHER" id="PTHR30620">
    <property type="entry name" value="PERIPLASMIC BETA-GLUCOSIDASE-RELATED"/>
    <property type="match status" value="1"/>
</dbReference>
<evidence type="ECO:0000313" key="7">
    <source>
        <dbReference type="EMBL" id="PSJ38437.1"/>
    </source>
</evidence>
<dbReference type="Pfam" id="PF01915">
    <property type="entry name" value="Glyco_hydro_3_C"/>
    <property type="match status" value="1"/>
</dbReference>
<dbReference type="Pfam" id="PF00933">
    <property type="entry name" value="Glyco_hydro_3"/>
    <property type="match status" value="1"/>
</dbReference>
<feature type="signal peptide" evidence="3">
    <location>
        <begin position="1"/>
        <end position="32"/>
    </location>
</feature>
<dbReference type="AlphaFoldDB" id="A0A2P7QKD4"/>
<dbReference type="InterPro" id="IPR036881">
    <property type="entry name" value="Glyco_hydro_3_C_sf"/>
</dbReference>
<feature type="region of interest" description="Disordered" evidence="2">
    <location>
        <begin position="276"/>
        <end position="295"/>
    </location>
</feature>
<feature type="domain" description="ExoP galactose-binding-like" evidence="6">
    <location>
        <begin position="704"/>
        <end position="853"/>
    </location>
</feature>
<name>A0A2P7QKD4_9SPHN</name>
<organism evidence="7 8">
    <name type="scientific">Allosphingosinicella deserti</name>
    <dbReference type="NCBI Taxonomy" id="2116704"/>
    <lineage>
        <taxon>Bacteria</taxon>
        <taxon>Pseudomonadati</taxon>
        <taxon>Pseudomonadota</taxon>
        <taxon>Alphaproteobacteria</taxon>
        <taxon>Sphingomonadales</taxon>
        <taxon>Sphingomonadaceae</taxon>
        <taxon>Allosphingosinicella</taxon>
    </lineage>
</organism>
<dbReference type="SUPFAM" id="SSF51445">
    <property type="entry name" value="(Trans)glycosidases"/>
    <property type="match status" value="1"/>
</dbReference>
<evidence type="ECO:0000313" key="8">
    <source>
        <dbReference type="Proteomes" id="UP000241167"/>
    </source>
</evidence>
<dbReference type="Proteomes" id="UP000241167">
    <property type="component" value="Unassembled WGS sequence"/>
</dbReference>
<dbReference type="InterPro" id="IPR036962">
    <property type="entry name" value="Glyco_hydro_3_N_sf"/>
</dbReference>
<dbReference type="PANTHER" id="PTHR30620:SF77">
    <property type="entry name" value="LYSOSOMAL BETA GLUCOSIDASE-LIKE"/>
    <property type="match status" value="1"/>
</dbReference>
<dbReference type="InterPro" id="IPR002772">
    <property type="entry name" value="Glyco_hydro_3_C"/>
</dbReference>
<sequence length="867" mass="90951">MKISANVRPAQGQAWTRALALALLLGTAACTAATTESGVETAPAAPSAPADAPAQQSASADHVRWPSVKSGVARDPAVEARVEKILAGMSVEEKVAQTIQPDIASVTPADMRRYKFGSILNGGNSAPGNNETAPAREWLALADAFWDAAMSAEWAGEKIPPIWGSDAVHGHTNVVGATIFPHNIGLGAMRNPDVIQKIGEVTAAEMALTGIDWDFSPTLAVVRDDRWGRSYEGFSEDPEIVRSYAGRMVEGLQGRPGTPGFLGAGKVISSAKHFVGDGGTSAGKDQGDNPSTPEELRDIHGAGYPPAIEAGVQAIMASFSSVRGEKTTGDRDLLTVALKEDMNFDGFVVGDWNAHGQVPGCSNTSCSAAMNAGLDMYMAPDSWRGLYDSTLAQVRSGEIAQARLDEAVRRILRVKIRAGMFEKPKPSARPMAGEFNRLGSPEHRAVARQAVRESLVLLKNQNKLLPLSPKRNVLVAGDGADNIAKQSGGWTITWQGTGISNKDFPNGQSIFGGIAETVKAAGGTATLSTDGSYKSKPDAAIVVFGEEPYAEFVGDRPTIEYSPADKKDLELLQKLKKAGIPVVAVFLSGRPMWVNPEINASDAFVAAFLPGSEGGGVADVLFADAAGKPRNDFKGKLSYSWPKRVDQSPLNRGDTNYDPLFAYGFGLTYADAGNLAPLSEERPAGARTGADGVLFGRGTVPGGWTLGLRDEGGPASPVAGNAGATGTGRLRVAGVDRRAQEDARRFTWSGQGWAAAQILAAQPIDLTREANGELSLILDYRVDAAPSAPVTIGMDNATLPIGGLLRAAPVGQWASVAIPLRCFATAGVDMSRIAIPFSFATAGRLTLSISDVRVASAAGPQGRCGQE</sequence>
<gene>
    <name evidence="7" type="ORF">C7I55_18535</name>
</gene>
<dbReference type="GO" id="GO:0008422">
    <property type="term" value="F:beta-glucosidase activity"/>
    <property type="evidence" value="ECO:0007669"/>
    <property type="project" value="TreeGrafter"/>
</dbReference>
<protein>
    <submittedName>
        <fullName evidence="7">1,4-beta-D-glucan glucohydrolase</fullName>
    </submittedName>
</protein>
<feature type="compositionally biased region" description="Low complexity" evidence="2">
    <location>
        <begin position="42"/>
        <end position="60"/>
    </location>
</feature>
<dbReference type="PRINTS" id="PR00133">
    <property type="entry name" value="GLHYDRLASE3"/>
</dbReference>
<dbReference type="OrthoDB" id="9781691at2"/>
<dbReference type="InterPro" id="IPR001764">
    <property type="entry name" value="Glyco_hydro_3_N"/>
</dbReference>
<dbReference type="Gene3D" id="3.20.20.300">
    <property type="entry name" value="Glycoside hydrolase, family 3, N-terminal domain"/>
    <property type="match status" value="1"/>
</dbReference>
<evidence type="ECO:0000256" key="1">
    <source>
        <dbReference type="ARBA" id="ARBA00022801"/>
    </source>
</evidence>